<reference evidence="2 3" key="1">
    <citation type="submission" date="2023-02" db="EMBL/GenBank/DDBJ databases">
        <title>LHISI_Scaffold_Assembly.</title>
        <authorList>
            <person name="Stuart O.P."/>
            <person name="Cleave R."/>
            <person name="Magrath M.J.L."/>
            <person name="Mikheyev A.S."/>
        </authorList>
    </citation>
    <scope>NUCLEOTIDE SEQUENCE [LARGE SCALE GENOMIC DNA]</scope>
    <source>
        <strain evidence="2">Daus_M_001</strain>
        <tissue evidence="2">Leg muscle</tissue>
    </source>
</reference>
<feature type="region of interest" description="Disordered" evidence="1">
    <location>
        <begin position="1"/>
        <end position="22"/>
    </location>
</feature>
<evidence type="ECO:0000313" key="3">
    <source>
        <dbReference type="Proteomes" id="UP001159363"/>
    </source>
</evidence>
<name>A0ABQ9HZ96_9NEOP</name>
<dbReference type="Proteomes" id="UP001159363">
    <property type="component" value="Chromosome 3"/>
</dbReference>
<feature type="region of interest" description="Disordered" evidence="1">
    <location>
        <begin position="48"/>
        <end position="82"/>
    </location>
</feature>
<sequence>MRSEEAARMWQQPATFSPRAASSDLVCTHLRTRLDTAAATKGWERRWNARAGETGVTRESPPVSGIVQHDPHMRNPGSEPAGYRTRFTLVGSKWANRSATAAPSQ</sequence>
<comment type="caution">
    <text evidence="2">The sequence shown here is derived from an EMBL/GenBank/DDBJ whole genome shotgun (WGS) entry which is preliminary data.</text>
</comment>
<protein>
    <submittedName>
        <fullName evidence="2">Uncharacterized protein</fullName>
    </submittedName>
</protein>
<dbReference type="EMBL" id="JARBHB010000003">
    <property type="protein sequence ID" value="KAJ8889715.1"/>
    <property type="molecule type" value="Genomic_DNA"/>
</dbReference>
<organism evidence="2 3">
    <name type="scientific">Dryococelus australis</name>
    <dbReference type="NCBI Taxonomy" id="614101"/>
    <lineage>
        <taxon>Eukaryota</taxon>
        <taxon>Metazoa</taxon>
        <taxon>Ecdysozoa</taxon>
        <taxon>Arthropoda</taxon>
        <taxon>Hexapoda</taxon>
        <taxon>Insecta</taxon>
        <taxon>Pterygota</taxon>
        <taxon>Neoptera</taxon>
        <taxon>Polyneoptera</taxon>
        <taxon>Phasmatodea</taxon>
        <taxon>Verophasmatodea</taxon>
        <taxon>Anareolatae</taxon>
        <taxon>Phasmatidae</taxon>
        <taxon>Eurycanthinae</taxon>
        <taxon>Dryococelus</taxon>
    </lineage>
</organism>
<gene>
    <name evidence="2" type="ORF">PR048_009216</name>
</gene>
<proteinExistence type="predicted"/>
<accession>A0ABQ9HZ96</accession>
<keyword evidence="3" id="KW-1185">Reference proteome</keyword>
<evidence type="ECO:0000256" key="1">
    <source>
        <dbReference type="SAM" id="MobiDB-lite"/>
    </source>
</evidence>
<evidence type="ECO:0000313" key="2">
    <source>
        <dbReference type="EMBL" id="KAJ8889715.1"/>
    </source>
</evidence>